<dbReference type="Proteomes" id="UP000052991">
    <property type="component" value="Unassembled WGS sequence"/>
</dbReference>
<proteinExistence type="predicted"/>
<dbReference type="InterPro" id="IPR028096">
    <property type="entry name" value="EfeO_Cupredoxin"/>
</dbReference>
<sequence>MSQIIVLIVGLVLIVFIAWWFFGKHEVSQESATISADGQSATVVVNGGYNPAVLKLKQGVPVKLTFNRKDPTTCLEKVVFPDFGVDADLPVGQDVVITIDTSKAGEYEYSCGMHMFHGKIIIK</sequence>
<evidence type="ECO:0000313" key="2">
    <source>
        <dbReference type="EMBL" id="KSU29285.1"/>
    </source>
</evidence>
<dbReference type="SUPFAM" id="SSF49503">
    <property type="entry name" value="Cupredoxins"/>
    <property type="match status" value="1"/>
</dbReference>
<dbReference type="Pfam" id="PF13473">
    <property type="entry name" value="Cupredoxin_1"/>
    <property type="match status" value="1"/>
</dbReference>
<accession>A0A0V8ETS4</accession>
<evidence type="ECO:0000259" key="1">
    <source>
        <dbReference type="Pfam" id="PF13473"/>
    </source>
</evidence>
<comment type="caution">
    <text evidence="2">The sequence shown here is derived from an EMBL/GenBank/DDBJ whole genome shotgun (WGS) entry which is preliminary data.</text>
</comment>
<feature type="domain" description="EfeO-type cupredoxin-like" evidence="1">
    <location>
        <begin position="14"/>
        <end position="122"/>
    </location>
</feature>
<organism evidence="2 3">
    <name type="scientific">Lactococcus lactis subsp. lactis</name>
    <name type="common">Streptococcus lactis</name>
    <dbReference type="NCBI Taxonomy" id="1360"/>
    <lineage>
        <taxon>Bacteria</taxon>
        <taxon>Bacillati</taxon>
        <taxon>Bacillota</taxon>
        <taxon>Bacilli</taxon>
        <taxon>Lactobacillales</taxon>
        <taxon>Streptococcaceae</taxon>
        <taxon>Lactococcus</taxon>
    </lineage>
</organism>
<protein>
    <submittedName>
        <fullName evidence="2">Copper-transporting ATPase</fullName>
    </submittedName>
</protein>
<dbReference type="Gene3D" id="2.60.40.420">
    <property type="entry name" value="Cupredoxins - blue copper proteins"/>
    <property type="match status" value="1"/>
</dbReference>
<dbReference type="AlphaFoldDB" id="A0A0V8ETS4"/>
<dbReference type="InterPro" id="IPR008972">
    <property type="entry name" value="Cupredoxin"/>
</dbReference>
<name>A0A0V8ETS4_LACLL</name>
<evidence type="ECO:0000313" key="3">
    <source>
        <dbReference type="Proteomes" id="UP000052991"/>
    </source>
</evidence>
<gene>
    <name evidence="2" type="ORF">N42_0525</name>
</gene>
<dbReference type="RefSeq" id="WP_017865331.1">
    <property type="nucleotide sequence ID" value="NZ_CP070263.2"/>
</dbReference>
<reference evidence="3" key="1">
    <citation type="submission" date="2015-10" db="EMBL/GenBank/DDBJ databases">
        <title>Draft Genome Sequences of 11 Lactococcus lactis subspecies cremoris strains.</title>
        <authorList>
            <person name="Wels M."/>
            <person name="Backus L."/>
            <person name="Boekhorst J."/>
            <person name="Dijkstra A."/>
            <person name="Beerthuizen M."/>
            <person name="Kelly W."/>
            <person name="Siezen R."/>
            <person name="Bachmann H."/>
            <person name="Van Hijum S."/>
        </authorList>
    </citation>
    <scope>NUCLEOTIDE SEQUENCE [LARGE SCALE GENOMIC DNA]</scope>
    <source>
        <strain evidence="3">N42</strain>
    </source>
</reference>
<dbReference type="PATRIC" id="fig|1360.116.peg.2000"/>
<dbReference type="EMBL" id="LKLW01000029">
    <property type="protein sequence ID" value="KSU29285.1"/>
    <property type="molecule type" value="Genomic_DNA"/>
</dbReference>